<sequence>MWLLDWQELLSAEQLAEGGSGERELAERVLAEPVGRHAWTCVDWAMTLVTCSQCGAEPTAGPWDCVRCAVTESARWQWDHTAVPGSITPAEHALRAARAALRAPHRRRSPVVDAWRLLLPFLVAGHGVTSADVSRLRAQVIGGWYAELAACGSAVELTGFVELPWRRTSPTGDHRPQPQPHRPGPRRQLEAAPDAGAPQVAPDPV</sequence>
<keyword evidence="3" id="KW-1185">Reference proteome</keyword>
<protein>
    <submittedName>
        <fullName evidence="2">Uncharacterized protein</fullName>
    </submittedName>
</protein>
<accession>A0A290ZFX5</accession>
<dbReference type="AlphaFoldDB" id="A0A290ZFX5"/>
<dbReference type="KEGG" id="apre:CNX65_02160"/>
<gene>
    <name evidence="2" type="ORF">CNX65_02160</name>
</gene>
<evidence type="ECO:0000313" key="3">
    <source>
        <dbReference type="Proteomes" id="UP000218505"/>
    </source>
</evidence>
<proteinExistence type="predicted"/>
<organism evidence="2 3">
    <name type="scientific">Actinosynnema pretiosum</name>
    <dbReference type="NCBI Taxonomy" id="42197"/>
    <lineage>
        <taxon>Bacteria</taxon>
        <taxon>Bacillati</taxon>
        <taxon>Actinomycetota</taxon>
        <taxon>Actinomycetes</taxon>
        <taxon>Pseudonocardiales</taxon>
        <taxon>Pseudonocardiaceae</taxon>
        <taxon>Actinosynnema</taxon>
    </lineage>
</organism>
<evidence type="ECO:0000256" key="1">
    <source>
        <dbReference type="SAM" id="MobiDB-lite"/>
    </source>
</evidence>
<evidence type="ECO:0000313" key="2">
    <source>
        <dbReference type="EMBL" id="ATE57928.1"/>
    </source>
</evidence>
<dbReference type="Proteomes" id="UP000218505">
    <property type="component" value="Chromosome"/>
</dbReference>
<reference evidence="2" key="1">
    <citation type="submission" date="2017-09" db="EMBL/GenBank/DDBJ databases">
        <title>Complete Genome Sequence of ansamitocin-producing Bacterium Actinosynnema pretiosum X47.</title>
        <authorList>
            <person name="Cao G."/>
            <person name="Zong G."/>
            <person name="Zhong C."/>
            <person name="Fu J."/>
        </authorList>
    </citation>
    <scope>NUCLEOTIDE SEQUENCE [LARGE SCALE GENOMIC DNA]</scope>
    <source>
        <strain evidence="2">X47</strain>
    </source>
</reference>
<dbReference type="EMBL" id="CP023445">
    <property type="protein sequence ID" value="ATE57928.1"/>
    <property type="molecule type" value="Genomic_DNA"/>
</dbReference>
<feature type="region of interest" description="Disordered" evidence="1">
    <location>
        <begin position="166"/>
        <end position="205"/>
    </location>
</feature>
<name>A0A290ZFX5_9PSEU</name>